<dbReference type="Ensembl" id="ENSMNET00000035621.1">
    <property type="protein sequence ID" value="ENSMNEP00000011438.1"/>
    <property type="gene ID" value="ENSMNEG00000030057.1"/>
</dbReference>
<dbReference type="GeneTree" id="ENSGT00530000064570"/>
<keyword evidence="2" id="KW-0472">Membrane</keyword>
<proteinExistence type="predicted"/>
<keyword evidence="2" id="KW-0812">Transmembrane</keyword>
<name>A0A2K6BJ83_MACNE</name>
<evidence type="ECO:0000256" key="2">
    <source>
        <dbReference type="SAM" id="Phobius"/>
    </source>
</evidence>
<organism evidence="3 4">
    <name type="scientific">Macaca nemestrina</name>
    <name type="common">Pig-tailed macaque</name>
    <dbReference type="NCBI Taxonomy" id="9545"/>
    <lineage>
        <taxon>Eukaryota</taxon>
        <taxon>Metazoa</taxon>
        <taxon>Chordata</taxon>
        <taxon>Craniata</taxon>
        <taxon>Vertebrata</taxon>
        <taxon>Euteleostomi</taxon>
        <taxon>Mammalia</taxon>
        <taxon>Eutheria</taxon>
        <taxon>Euarchontoglires</taxon>
        <taxon>Primates</taxon>
        <taxon>Haplorrhini</taxon>
        <taxon>Catarrhini</taxon>
        <taxon>Cercopithecidae</taxon>
        <taxon>Cercopithecinae</taxon>
        <taxon>Macaca</taxon>
    </lineage>
</organism>
<keyword evidence="2" id="KW-1133">Transmembrane helix</keyword>
<dbReference type="Pfam" id="PF17696">
    <property type="entry name" value="ALN"/>
    <property type="match status" value="1"/>
</dbReference>
<evidence type="ECO:0000313" key="3">
    <source>
        <dbReference type="Ensembl" id="ENSMNEP00000011438.1"/>
    </source>
</evidence>
<dbReference type="PANTHER" id="PTHR37367">
    <property type="entry name" value="CHROMOSOME 4 OPEN READING FRAME 3"/>
    <property type="match status" value="1"/>
</dbReference>
<protein>
    <submittedName>
        <fullName evidence="3">Uncharacterized protein</fullName>
    </submittedName>
</protein>
<feature type="region of interest" description="Disordered" evidence="1">
    <location>
        <begin position="139"/>
        <end position="164"/>
    </location>
</feature>
<feature type="compositionally biased region" description="Basic and acidic residues" evidence="1">
    <location>
        <begin position="144"/>
        <end position="155"/>
    </location>
</feature>
<reference evidence="3" key="1">
    <citation type="submission" date="2025-08" db="UniProtKB">
        <authorList>
            <consortium name="Ensembl"/>
        </authorList>
    </citation>
    <scope>IDENTIFICATION</scope>
</reference>
<sequence length="202" mass="22591">MTNLTNSSINTRPLQNVEGNNRCQRQAKIYGNKYFIHCLHLEKITVSSRRKHDIEGGDKLNVTCRASCPRSRRQRKAGPGACALGRVGSACFPEPGEWRTAQAAGFHSVSGPANTKVQESKHFQFLGLLGSCRSEMEVDAPGVDGRDDLRERRGLSEGAGQNLDVRPRSGANGLPKHSYWLDLWLFILFDVVVFLFVYFLPW</sequence>
<dbReference type="Proteomes" id="UP000233120">
    <property type="component" value="Unassembled WGS sequence"/>
</dbReference>
<evidence type="ECO:0000313" key="4">
    <source>
        <dbReference type="Proteomes" id="UP000233120"/>
    </source>
</evidence>
<reference evidence="3" key="2">
    <citation type="submission" date="2025-09" db="UniProtKB">
        <authorList>
            <consortium name="Ensembl"/>
        </authorList>
    </citation>
    <scope>IDENTIFICATION</scope>
</reference>
<keyword evidence="4" id="KW-1185">Reference proteome</keyword>
<dbReference type="PANTHER" id="PTHR37367:SF1">
    <property type="entry name" value="CHROMOSOME 4 OPEN READING FRAME 3"/>
    <property type="match status" value="1"/>
</dbReference>
<dbReference type="InterPro" id="IPR038780">
    <property type="entry name" value="ALN"/>
</dbReference>
<feature type="transmembrane region" description="Helical" evidence="2">
    <location>
        <begin position="179"/>
        <end position="200"/>
    </location>
</feature>
<dbReference type="AlphaFoldDB" id="A0A2K6BJ83"/>
<accession>A0A2K6BJ83</accession>
<evidence type="ECO:0000256" key="1">
    <source>
        <dbReference type="SAM" id="MobiDB-lite"/>
    </source>
</evidence>
<dbReference type="Bgee" id="ENSMNEG00000030057">
    <property type="expression patterns" value="Expressed in heart and 12 other cell types or tissues"/>
</dbReference>